<sequence>GNEFQDIDQSTALPIYTADIQCEYLIILLKRICSYVNFCKTTQLEKKYSTTSTILSESMKLVGENVLCTDGAWAMIGKMKGAVMRIISVAPESTKSHCVLHRQALAVKKNTSISENYAR</sequence>
<proteinExistence type="predicted"/>
<dbReference type="Proteomes" id="UP000694404">
    <property type="component" value="Unplaced"/>
</dbReference>
<reference evidence="1" key="1">
    <citation type="submission" date="2025-08" db="UniProtKB">
        <authorList>
            <consortium name="Ensembl"/>
        </authorList>
    </citation>
    <scope>IDENTIFICATION</scope>
</reference>
<evidence type="ECO:0008006" key="3">
    <source>
        <dbReference type="Google" id="ProtNLM"/>
    </source>
</evidence>
<protein>
    <recommendedName>
        <fullName evidence="3">Zinc finger BED domain-containing protein 5</fullName>
    </recommendedName>
</protein>
<evidence type="ECO:0000313" key="2">
    <source>
        <dbReference type="Proteomes" id="UP000694404"/>
    </source>
</evidence>
<name>A0A8C0GFK3_CHEAB</name>
<organism evidence="1 2">
    <name type="scientific">Chelonoidis abingdonii</name>
    <name type="common">Abingdon island giant tortoise</name>
    <name type="synonym">Testudo abingdonii</name>
    <dbReference type="NCBI Taxonomy" id="106734"/>
    <lineage>
        <taxon>Eukaryota</taxon>
        <taxon>Metazoa</taxon>
        <taxon>Chordata</taxon>
        <taxon>Craniata</taxon>
        <taxon>Vertebrata</taxon>
        <taxon>Euteleostomi</taxon>
        <taxon>Archelosauria</taxon>
        <taxon>Testudinata</taxon>
        <taxon>Testudines</taxon>
        <taxon>Cryptodira</taxon>
        <taxon>Durocryptodira</taxon>
        <taxon>Testudinoidea</taxon>
        <taxon>Testudinidae</taxon>
        <taxon>Chelonoidis</taxon>
    </lineage>
</organism>
<accession>A0A8C0GFK3</accession>
<keyword evidence="2" id="KW-1185">Reference proteome</keyword>
<dbReference type="Ensembl" id="ENSCABT00000008882.1">
    <property type="protein sequence ID" value="ENSCABP00000008104.1"/>
    <property type="gene ID" value="ENSCABG00000006118.1"/>
</dbReference>
<evidence type="ECO:0000313" key="1">
    <source>
        <dbReference type="Ensembl" id="ENSCABP00000008104.1"/>
    </source>
</evidence>
<dbReference type="AlphaFoldDB" id="A0A8C0GFK3"/>
<reference evidence="1" key="2">
    <citation type="submission" date="2025-09" db="UniProtKB">
        <authorList>
            <consortium name="Ensembl"/>
        </authorList>
    </citation>
    <scope>IDENTIFICATION</scope>
</reference>